<evidence type="ECO:0000256" key="1">
    <source>
        <dbReference type="SAM" id="MobiDB-lite"/>
    </source>
</evidence>
<sequence>MSDTHYEQSQNTDEETVETSFKELHTTLIDSGITKNVPSKPAQDSLMKKIGILQQRINVFTEARDIGIEKDDVHDEIKSCAKS</sequence>
<gene>
    <name evidence="2" type="ORF">HHI36_017952</name>
</gene>
<keyword evidence="3" id="KW-1185">Reference proteome</keyword>
<dbReference type="Proteomes" id="UP001516400">
    <property type="component" value="Unassembled WGS sequence"/>
</dbReference>
<accession>A0ABD2NZG8</accession>
<dbReference type="AlphaFoldDB" id="A0ABD2NZG8"/>
<evidence type="ECO:0000313" key="3">
    <source>
        <dbReference type="Proteomes" id="UP001516400"/>
    </source>
</evidence>
<reference evidence="2 3" key="1">
    <citation type="journal article" date="2021" name="BMC Biol.">
        <title>Horizontally acquired antibacterial genes associated with adaptive radiation of ladybird beetles.</title>
        <authorList>
            <person name="Li H.S."/>
            <person name="Tang X.F."/>
            <person name="Huang Y.H."/>
            <person name="Xu Z.Y."/>
            <person name="Chen M.L."/>
            <person name="Du X.Y."/>
            <person name="Qiu B.Y."/>
            <person name="Chen P.T."/>
            <person name="Zhang W."/>
            <person name="Slipinski A."/>
            <person name="Escalona H.E."/>
            <person name="Waterhouse R.M."/>
            <person name="Zwick A."/>
            <person name="Pang H."/>
        </authorList>
    </citation>
    <scope>NUCLEOTIDE SEQUENCE [LARGE SCALE GENOMIC DNA]</scope>
    <source>
        <strain evidence="2">SYSU2018</strain>
    </source>
</reference>
<evidence type="ECO:0000313" key="2">
    <source>
        <dbReference type="EMBL" id="KAL3283782.1"/>
    </source>
</evidence>
<dbReference type="EMBL" id="JABFTP020000165">
    <property type="protein sequence ID" value="KAL3283782.1"/>
    <property type="molecule type" value="Genomic_DNA"/>
</dbReference>
<name>A0ABD2NZG8_9CUCU</name>
<proteinExistence type="predicted"/>
<protein>
    <submittedName>
        <fullName evidence="2">Uncharacterized protein</fullName>
    </submittedName>
</protein>
<comment type="caution">
    <text evidence="2">The sequence shown here is derived from an EMBL/GenBank/DDBJ whole genome shotgun (WGS) entry which is preliminary data.</text>
</comment>
<feature type="region of interest" description="Disordered" evidence="1">
    <location>
        <begin position="1"/>
        <end position="20"/>
    </location>
</feature>
<organism evidence="2 3">
    <name type="scientific">Cryptolaemus montrouzieri</name>
    <dbReference type="NCBI Taxonomy" id="559131"/>
    <lineage>
        <taxon>Eukaryota</taxon>
        <taxon>Metazoa</taxon>
        <taxon>Ecdysozoa</taxon>
        <taxon>Arthropoda</taxon>
        <taxon>Hexapoda</taxon>
        <taxon>Insecta</taxon>
        <taxon>Pterygota</taxon>
        <taxon>Neoptera</taxon>
        <taxon>Endopterygota</taxon>
        <taxon>Coleoptera</taxon>
        <taxon>Polyphaga</taxon>
        <taxon>Cucujiformia</taxon>
        <taxon>Coccinelloidea</taxon>
        <taxon>Coccinellidae</taxon>
        <taxon>Scymninae</taxon>
        <taxon>Scymnini</taxon>
        <taxon>Cryptolaemus</taxon>
    </lineage>
</organism>